<evidence type="ECO:0000256" key="11">
    <source>
        <dbReference type="ARBA" id="ARBA00023180"/>
    </source>
</evidence>
<evidence type="ECO:0000256" key="9">
    <source>
        <dbReference type="ARBA" id="ARBA00023136"/>
    </source>
</evidence>
<keyword evidence="11" id="KW-0325">Glycoprotein</keyword>
<keyword evidence="10" id="KW-0675">Receptor</keyword>
<evidence type="ECO:0000256" key="4">
    <source>
        <dbReference type="ARBA" id="ARBA00022614"/>
    </source>
</evidence>
<gene>
    <name evidence="13" type="ORF">PVAP13_6NG104106</name>
</gene>
<evidence type="ECO:0000256" key="6">
    <source>
        <dbReference type="ARBA" id="ARBA00022729"/>
    </source>
</evidence>
<keyword evidence="6" id="KW-0732">Signal</keyword>
<evidence type="ECO:0000256" key="7">
    <source>
        <dbReference type="ARBA" id="ARBA00022737"/>
    </source>
</evidence>
<dbReference type="EMBL" id="CM029048">
    <property type="protein sequence ID" value="KAG2577535.1"/>
    <property type="molecule type" value="Genomic_DNA"/>
</dbReference>
<evidence type="ECO:0000256" key="5">
    <source>
        <dbReference type="ARBA" id="ARBA00022692"/>
    </source>
</evidence>
<accession>A0A8T0QX86</accession>
<dbReference type="SMART" id="SM00369">
    <property type="entry name" value="LRR_TYP"/>
    <property type="match status" value="6"/>
</dbReference>
<name>A0A8T0QX86_PANVG</name>
<dbReference type="PANTHER" id="PTHR48063:SF9">
    <property type="entry name" value="LRR PROTEIN WM1.10"/>
    <property type="match status" value="1"/>
</dbReference>
<dbReference type="PANTHER" id="PTHR48063">
    <property type="entry name" value="LRR RECEPTOR-LIKE KINASE"/>
    <property type="match status" value="1"/>
</dbReference>
<evidence type="ECO:0000256" key="10">
    <source>
        <dbReference type="ARBA" id="ARBA00023170"/>
    </source>
</evidence>
<dbReference type="InterPro" id="IPR003591">
    <property type="entry name" value="Leu-rich_rpt_typical-subtyp"/>
</dbReference>
<dbReference type="GO" id="GO:0005886">
    <property type="term" value="C:plasma membrane"/>
    <property type="evidence" value="ECO:0007669"/>
    <property type="project" value="UniProtKB-SubCell"/>
</dbReference>
<keyword evidence="8 12" id="KW-1133">Transmembrane helix</keyword>
<dbReference type="PRINTS" id="PR00019">
    <property type="entry name" value="LEURICHRPT"/>
</dbReference>
<proteinExistence type="inferred from homology"/>
<evidence type="ECO:0000313" key="13">
    <source>
        <dbReference type="EMBL" id="KAG2577535.1"/>
    </source>
</evidence>
<dbReference type="Pfam" id="PF00560">
    <property type="entry name" value="LRR_1"/>
    <property type="match status" value="5"/>
</dbReference>
<evidence type="ECO:0000256" key="1">
    <source>
        <dbReference type="ARBA" id="ARBA00004251"/>
    </source>
</evidence>
<comment type="similarity">
    <text evidence="2">Belongs to the RLP family.</text>
</comment>
<comment type="caution">
    <text evidence="13">The sequence shown here is derived from an EMBL/GenBank/DDBJ whole genome shotgun (WGS) entry which is preliminary data.</text>
</comment>
<dbReference type="Gene3D" id="3.80.10.10">
    <property type="entry name" value="Ribonuclease Inhibitor"/>
    <property type="match status" value="2"/>
</dbReference>
<reference evidence="13" key="1">
    <citation type="submission" date="2020-05" db="EMBL/GenBank/DDBJ databases">
        <title>WGS assembly of Panicum virgatum.</title>
        <authorList>
            <person name="Lovell J.T."/>
            <person name="Jenkins J."/>
            <person name="Shu S."/>
            <person name="Juenger T.E."/>
            <person name="Schmutz J."/>
        </authorList>
    </citation>
    <scope>NUCLEOTIDE SEQUENCE</scope>
    <source>
        <strain evidence="13">AP13</strain>
    </source>
</reference>
<dbReference type="FunFam" id="3.80.10.10:FF:001347">
    <property type="entry name" value="LRR receptor-like serine/threonine-protein kinase GSO2"/>
    <property type="match status" value="1"/>
</dbReference>
<organism evidence="13 14">
    <name type="scientific">Panicum virgatum</name>
    <name type="common">Blackwell switchgrass</name>
    <dbReference type="NCBI Taxonomy" id="38727"/>
    <lineage>
        <taxon>Eukaryota</taxon>
        <taxon>Viridiplantae</taxon>
        <taxon>Streptophyta</taxon>
        <taxon>Embryophyta</taxon>
        <taxon>Tracheophyta</taxon>
        <taxon>Spermatophyta</taxon>
        <taxon>Magnoliopsida</taxon>
        <taxon>Liliopsida</taxon>
        <taxon>Poales</taxon>
        <taxon>Poaceae</taxon>
        <taxon>PACMAD clade</taxon>
        <taxon>Panicoideae</taxon>
        <taxon>Panicodae</taxon>
        <taxon>Paniceae</taxon>
        <taxon>Panicinae</taxon>
        <taxon>Panicum</taxon>
        <taxon>Panicum sect. Hiantes</taxon>
    </lineage>
</organism>
<comment type="subcellular location">
    <subcellularLocation>
        <location evidence="1">Cell membrane</location>
        <topology evidence="1">Single-pass type I membrane protein</topology>
    </subcellularLocation>
</comment>
<dbReference type="AlphaFoldDB" id="A0A8T0QX86"/>
<dbReference type="FunFam" id="3.80.10.10:FF:000383">
    <property type="entry name" value="Leucine-rich repeat receptor protein kinase EMS1"/>
    <property type="match status" value="1"/>
</dbReference>
<dbReference type="Proteomes" id="UP000823388">
    <property type="component" value="Chromosome 6N"/>
</dbReference>
<protein>
    <submittedName>
        <fullName evidence="13">Uncharacterized protein</fullName>
    </submittedName>
</protein>
<keyword evidence="3" id="KW-1003">Cell membrane</keyword>
<evidence type="ECO:0000256" key="12">
    <source>
        <dbReference type="SAM" id="Phobius"/>
    </source>
</evidence>
<dbReference type="FunFam" id="3.80.10.10:FF:000041">
    <property type="entry name" value="LRR receptor-like serine/threonine-protein kinase ERECTA"/>
    <property type="match status" value="1"/>
</dbReference>
<keyword evidence="9 12" id="KW-0472">Membrane</keyword>
<sequence>MTSLQLLDLSFGVNHGLVMEGNFKNLCSLEILDLTDNGMNGDITVLMDILSQWGWEILKELHLYSNNFTGTLPSFIGRFTRMIVLDISNNNITGIIPPELSNCTCLTTLDLSNNQLSGIVPTGIGAFTNLTLLDLSRNNFSGVISEEHFSGLINLKKLDLSSNSLELVVDTDWIPPFSLKVALLASCQMGHLFPAWLQWQLEITKLDFSSTSLMDKIPDWFWDTFSHTIYMDISDNQLSGSLPAHLIDMAFVELNMIDLDLSSNLLLGEIPPCFGQSIEFLLSNNSLSGEFPAFLQKCTSLSFLDFAWNNFSGRLPEWIGELTSIQLLRLSHNTFSGSIPTKITNLRYLQYLDLSSNRLSGVMPSYLSNLTAMTLKGSRFLSGSAVTLSDGDGNNVAGVTIASQFGQIVPIITKGQQLEYGSTLAYFVSIDLSANSLTESLDLSWNNLFGEIPSSMSNLTSLSYFNLSYNNLYGRIPSGRQLDTINVDNPTLMYISNNGLCGTPLPNNCSGNNSLIDGYHNSSKHKLELMSFNIGLILGFVVGLWMAFCALLFMKTWRITYYRLVDNLCNGVYVFVVVKWASLTRSAAAE</sequence>
<dbReference type="Pfam" id="PF13855">
    <property type="entry name" value="LRR_8"/>
    <property type="match status" value="2"/>
</dbReference>
<keyword evidence="4" id="KW-0433">Leucine-rich repeat</keyword>
<evidence type="ECO:0000256" key="2">
    <source>
        <dbReference type="ARBA" id="ARBA00009592"/>
    </source>
</evidence>
<dbReference type="InterPro" id="IPR001611">
    <property type="entry name" value="Leu-rich_rpt"/>
</dbReference>
<evidence type="ECO:0000313" key="14">
    <source>
        <dbReference type="Proteomes" id="UP000823388"/>
    </source>
</evidence>
<keyword evidence="5 12" id="KW-0812">Transmembrane</keyword>
<evidence type="ECO:0000256" key="8">
    <source>
        <dbReference type="ARBA" id="ARBA00022989"/>
    </source>
</evidence>
<dbReference type="InterPro" id="IPR032675">
    <property type="entry name" value="LRR_dom_sf"/>
</dbReference>
<evidence type="ECO:0000256" key="3">
    <source>
        <dbReference type="ARBA" id="ARBA00022475"/>
    </source>
</evidence>
<feature type="transmembrane region" description="Helical" evidence="12">
    <location>
        <begin position="532"/>
        <end position="554"/>
    </location>
</feature>
<keyword evidence="14" id="KW-1185">Reference proteome</keyword>
<keyword evidence="7" id="KW-0677">Repeat</keyword>
<dbReference type="InterPro" id="IPR046956">
    <property type="entry name" value="RLP23-like"/>
</dbReference>
<dbReference type="SUPFAM" id="SSF52058">
    <property type="entry name" value="L domain-like"/>
    <property type="match status" value="2"/>
</dbReference>